<dbReference type="OrthoDB" id="540506at2759"/>
<feature type="compositionally biased region" description="Low complexity" evidence="2">
    <location>
        <begin position="179"/>
        <end position="189"/>
    </location>
</feature>
<feature type="compositionally biased region" description="Basic and acidic residues" evidence="2">
    <location>
        <begin position="212"/>
        <end position="221"/>
    </location>
</feature>
<gene>
    <name evidence="3" type="ORF">GPECTOR_6g808</name>
</gene>
<keyword evidence="1" id="KW-0175">Coiled coil</keyword>
<evidence type="ECO:0000256" key="1">
    <source>
        <dbReference type="SAM" id="Coils"/>
    </source>
</evidence>
<sequence length="677" mass="70052">MEEPKEPAGFDSCSPASLPPRLNCRIPGSVPESVLNNVKSPIPFKEDDERSASNPAARSSCSGAECPATGAEADEAAMEARSPPQQRPLLTRDVMYGPMTQESYERMVVRKRAALRERLMREGRLSKELDAFLKEAPSRLDANGIPMPAPSATGPRDAPRNALADFEMRFKPQSPAPAPTETVEAASAPRRPSDDFEMVYEPAAPSPAPQPRGDRTAEPTTERVAASPEGAASWHARERLRADTAAALQDSARRLQQRQGGPGRPPMTEAEEAAKLGPQEAANLAARKRAAAAAAAARRRAATGAGVTGQELRKPLLVRAPGAATAAAAKSSSSSSGPADLDWGSMPASSQPADGMPEVPRELLERSVGAKLKAAGAKEPAGVPLLGAPDDTGAFNPDVTAQHRRRTDIERVLMVDAEAEAGAAGKAKAKAKAAAEAEVTAVQARRRAAALDEIRRQRAKAEAERAAAAAAAAGSWALLDYVCLFALLAVIPVAVLMAAAILEEIFVPAPVSPSLCGRPRRQAGTPLPLHWLALTHALWRRSRRAFAAARKHLTGHASDLPTSANEGSGALARAVAAASGFVHVFLAHLCDLRHGSAAPPACSPAAAAAARAARASGDGARSPLASCGGAAAAPANPFSGLPASTGGAGSGGEALVLTADDAATATAMAELQLRRRH</sequence>
<keyword evidence="4" id="KW-1185">Reference proteome</keyword>
<name>A0A150GWY9_GONPE</name>
<evidence type="ECO:0000313" key="3">
    <source>
        <dbReference type="EMBL" id="KXZ53890.1"/>
    </source>
</evidence>
<comment type="caution">
    <text evidence="3">The sequence shown here is derived from an EMBL/GenBank/DDBJ whole genome shotgun (WGS) entry which is preliminary data.</text>
</comment>
<accession>A0A150GWY9</accession>
<feature type="compositionally biased region" description="Polar residues" evidence="2">
    <location>
        <begin position="52"/>
        <end position="62"/>
    </location>
</feature>
<feature type="coiled-coil region" evidence="1">
    <location>
        <begin position="444"/>
        <end position="471"/>
    </location>
</feature>
<dbReference type="EMBL" id="LSYV01000007">
    <property type="protein sequence ID" value="KXZ53890.1"/>
    <property type="molecule type" value="Genomic_DNA"/>
</dbReference>
<evidence type="ECO:0000256" key="2">
    <source>
        <dbReference type="SAM" id="MobiDB-lite"/>
    </source>
</evidence>
<evidence type="ECO:0000313" key="4">
    <source>
        <dbReference type="Proteomes" id="UP000075714"/>
    </source>
</evidence>
<feature type="region of interest" description="Disordered" evidence="2">
    <location>
        <begin position="140"/>
        <end position="282"/>
    </location>
</feature>
<proteinExistence type="predicted"/>
<feature type="compositionally biased region" description="Low complexity" evidence="2">
    <location>
        <begin position="327"/>
        <end position="339"/>
    </location>
</feature>
<reference evidence="4" key="1">
    <citation type="journal article" date="2016" name="Nat. Commun.">
        <title>The Gonium pectorale genome demonstrates co-option of cell cycle regulation during the evolution of multicellularity.</title>
        <authorList>
            <person name="Hanschen E.R."/>
            <person name="Marriage T.N."/>
            <person name="Ferris P.J."/>
            <person name="Hamaji T."/>
            <person name="Toyoda A."/>
            <person name="Fujiyama A."/>
            <person name="Neme R."/>
            <person name="Noguchi H."/>
            <person name="Minakuchi Y."/>
            <person name="Suzuki M."/>
            <person name="Kawai-Toyooka H."/>
            <person name="Smith D.R."/>
            <person name="Sparks H."/>
            <person name="Anderson J."/>
            <person name="Bakaric R."/>
            <person name="Luria V."/>
            <person name="Karger A."/>
            <person name="Kirschner M.W."/>
            <person name="Durand P.M."/>
            <person name="Michod R.E."/>
            <person name="Nozaki H."/>
            <person name="Olson B.J."/>
        </authorList>
    </citation>
    <scope>NUCLEOTIDE SEQUENCE [LARGE SCALE GENOMIC DNA]</scope>
    <source>
        <strain evidence="4">NIES-2863</strain>
    </source>
</reference>
<dbReference type="Proteomes" id="UP000075714">
    <property type="component" value="Unassembled WGS sequence"/>
</dbReference>
<feature type="region of interest" description="Disordered" evidence="2">
    <location>
        <begin position="327"/>
        <end position="358"/>
    </location>
</feature>
<dbReference type="AlphaFoldDB" id="A0A150GWY9"/>
<protein>
    <submittedName>
        <fullName evidence="3">Uncharacterized protein</fullName>
    </submittedName>
</protein>
<organism evidence="3 4">
    <name type="scientific">Gonium pectorale</name>
    <name type="common">Green alga</name>
    <dbReference type="NCBI Taxonomy" id="33097"/>
    <lineage>
        <taxon>Eukaryota</taxon>
        <taxon>Viridiplantae</taxon>
        <taxon>Chlorophyta</taxon>
        <taxon>core chlorophytes</taxon>
        <taxon>Chlorophyceae</taxon>
        <taxon>CS clade</taxon>
        <taxon>Chlamydomonadales</taxon>
        <taxon>Volvocaceae</taxon>
        <taxon>Gonium</taxon>
    </lineage>
</organism>
<feature type="region of interest" description="Disordered" evidence="2">
    <location>
        <begin position="1"/>
        <end position="89"/>
    </location>
</feature>